<protein>
    <submittedName>
        <fullName evidence="1">Uncharacterized protein</fullName>
    </submittedName>
</protein>
<gene>
    <name evidence="1" type="ORF">CDAR_8421</name>
</gene>
<dbReference type="Proteomes" id="UP001054837">
    <property type="component" value="Unassembled WGS sequence"/>
</dbReference>
<reference evidence="1 2" key="1">
    <citation type="submission" date="2021-06" db="EMBL/GenBank/DDBJ databases">
        <title>Caerostris darwini draft genome.</title>
        <authorList>
            <person name="Kono N."/>
            <person name="Arakawa K."/>
        </authorList>
    </citation>
    <scope>NUCLEOTIDE SEQUENCE [LARGE SCALE GENOMIC DNA]</scope>
</reference>
<accession>A0AAV4WTB1</accession>
<organism evidence="1 2">
    <name type="scientific">Caerostris darwini</name>
    <dbReference type="NCBI Taxonomy" id="1538125"/>
    <lineage>
        <taxon>Eukaryota</taxon>
        <taxon>Metazoa</taxon>
        <taxon>Ecdysozoa</taxon>
        <taxon>Arthropoda</taxon>
        <taxon>Chelicerata</taxon>
        <taxon>Arachnida</taxon>
        <taxon>Araneae</taxon>
        <taxon>Araneomorphae</taxon>
        <taxon>Entelegynae</taxon>
        <taxon>Araneoidea</taxon>
        <taxon>Araneidae</taxon>
        <taxon>Caerostris</taxon>
    </lineage>
</organism>
<evidence type="ECO:0000313" key="2">
    <source>
        <dbReference type="Proteomes" id="UP001054837"/>
    </source>
</evidence>
<evidence type="ECO:0000313" key="1">
    <source>
        <dbReference type="EMBL" id="GIY85721.1"/>
    </source>
</evidence>
<comment type="caution">
    <text evidence="1">The sequence shown here is derived from an EMBL/GenBank/DDBJ whole genome shotgun (WGS) entry which is preliminary data.</text>
</comment>
<proteinExistence type="predicted"/>
<dbReference type="EMBL" id="BPLQ01015073">
    <property type="protein sequence ID" value="GIY85721.1"/>
    <property type="molecule type" value="Genomic_DNA"/>
</dbReference>
<keyword evidence="2" id="KW-1185">Reference proteome</keyword>
<dbReference type="AlphaFoldDB" id="A0AAV4WTB1"/>
<name>A0AAV4WTB1_9ARAC</name>
<sequence>MASCPARQISAIKRRQTMSEDEAAFTCDYSRLSLAETVFSMANRWGSWNGISLHQEQSSVVLQVYRLPLNLSHAYRYNSNGFEVYTTLSDMAFLFAPLNDLF</sequence>